<evidence type="ECO:0000313" key="1">
    <source>
        <dbReference type="EMBL" id="MTK19975.1"/>
    </source>
</evidence>
<dbReference type="RefSeq" id="WP_155222795.1">
    <property type="nucleotide sequence ID" value="NZ_JAQMIP010000002.1"/>
</dbReference>
<comment type="caution">
    <text evidence="1">The sequence shown here is derived from an EMBL/GenBank/DDBJ whole genome shotgun (WGS) entry which is preliminary data.</text>
</comment>
<sequence>MNKLEELMNQYPKLDYVFSKDMPDILKGLCLGETIYINANTNTTTAEKVVTLSEEIAHYQTGSGNIIRQKTVSDWKQENIARRVGNQRLVTLDNLIYCWKKGFETSNEIADELEVTIECVEDAIESYRSTHGIKFEYKNYQINFNTDTHIQIYKLAE</sequence>
<organism evidence="1 2">
    <name type="scientific">Turicibacter sanguinis</name>
    <dbReference type="NCBI Taxonomy" id="154288"/>
    <lineage>
        <taxon>Bacteria</taxon>
        <taxon>Bacillati</taxon>
        <taxon>Bacillota</taxon>
        <taxon>Erysipelotrichia</taxon>
        <taxon>Erysipelotrichales</taxon>
        <taxon>Turicibacteraceae</taxon>
        <taxon>Turicibacter</taxon>
    </lineage>
</organism>
<gene>
    <name evidence="1" type="ORF">GMA92_00790</name>
</gene>
<accession>A0A9X4XDQ0</accession>
<evidence type="ECO:0000313" key="2">
    <source>
        <dbReference type="Proteomes" id="UP000487649"/>
    </source>
</evidence>
<reference evidence="1 2" key="1">
    <citation type="journal article" date="2019" name="Nat. Med.">
        <title>A library of human gut bacterial isolates paired with longitudinal multiomics data enables mechanistic microbiome research.</title>
        <authorList>
            <person name="Poyet M."/>
            <person name="Groussin M."/>
            <person name="Gibbons S.M."/>
            <person name="Avila-Pacheco J."/>
            <person name="Jiang X."/>
            <person name="Kearney S.M."/>
            <person name="Perrotta A.R."/>
            <person name="Berdy B."/>
            <person name="Zhao S."/>
            <person name="Lieberman T.D."/>
            <person name="Swanson P.K."/>
            <person name="Smith M."/>
            <person name="Roesemann S."/>
            <person name="Alexander J.E."/>
            <person name="Rich S.A."/>
            <person name="Livny J."/>
            <person name="Vlamakis H."/>
            <person name="Clish C."/>
            <person name="Bullock K."/>
            <person name="Deik A."/>
            <person name="Scott J."/>
            <person name="Pierce K.A."/>
            <person name="Xavier R.J."/>
            <person name="Alm E.J."/>
        </authorList>
    </citation>
    <scope>NUCLEOTIDE SEQUENCE [LARGE SCALE GENOMIC DNA]</scope>
    <source>
        <strain evidence="1 2">BIOML-A198</strain>
    </source>
</reference>
<protein>
    <recommendedName>
        <fullName evidence="3">ImmA/IrrE family metallo-endopeptidase</fullName>
    </recommendedName>
</protein>
<proteinExistence type="predicted"/>
<dbReference type="AlphaFoldDB" id="A0A9X4XDQ0"/>
<evidence type="ECO:0008006" key="3">
    <source>
        <dbReference type="Google" id="ProtNLM"/>
    </source>
</evidence>
<name>A0A9X4XDQ0_9FIRM</name>
<dbReference type="EMBL" id="WMQE01000001">
    <property type="protein sequence ID" value="MTK19975.1"/>
    <property type="molecule type" value="Genomic_DNA"/>
</dbReference>
<dbReference type="Proteomes" id="UP000487649">
    <property type="component" value="Unassembled WGS sequence"/>
</dbReference>